<comment type="similarity">
    <text evidence="2 4">Belongs to the pterin-4-alpha-carbinolamine dehydratase family.</text>
</comment>
<dbReference type="PANTHER" id="PTHR12599">
    <property type="entry name" value="PTERIN-4-ALPHA-CARBINOLAMINE DEHYDRATASE"/>
    <property type="match status" value="1"/>
</dbReference>
<evidence type="ECO:0000256" key="2">
    <source>
        <dbReference type="ARBA" id="ARBA00006472"/>
    </source>
</evidence>
<evidence type="ECO:0000256" key="1">
    <source>
        <dbReference type="ARBA" id="ARBA00001554"/>
    </source>
</evidence>
<evidence type="ECO:0000313" key="5">
    <source>
        <dbReference type="EMBL" id="MFC5751366.1"/>
    </source>
</evidence>
<evidence type="ECO:0000313" key="6">
    <source>
        <dbReference type="Proteomes" id="UP001596074"/>
    </source>
</evidence>
<keyword evidence="3 4" id="KW-0456">Lyase</keyword>
<keyword evidence="6" id="KW-1185">Reference proteome</keyword>
<organism evidence="5 6">
    <name type="scientific">Actinomadura rugatobispora</name>
    <dbReference type="NCBI Taxonomy" id="1994"/>
    <lineage>
        <taxon>Bacteria</taxon>
        <taxon>Bacillati</taxon>
        <taxon>Actinomycetota</taxon>
        <taxon>Actinomycetes</taxon>
        <taxon>Streptosporangiales</taxon>
        <taxon>Thermomonosporaceae</taxon>
        <taxon>Actinomadura</taxon>
    </lineage>
</organism>
<name>A0ABW1A790_9ACTN</name>
<dbReference type="CDD" id="cd00488">
    <property type="entry name" value="PCD_DCoH"/>
    <property type="match status" value="1"/>
</dbReference>
<dbReference type="SUPFAM" id="SSF55248">
    <property type="entry name" value="PCD-like"/>
    <property type="match status" value="1"/>
</dbReference>
<protein>
    <recommendedName>
        <fullName evidence="4">Putative pterin-4-alpha-carbinolamine dehydratase</fullName>
        <shortName evidence="4">PHS</shortName>
        <ecNumber evidence="4">4.2.1.96</ecNumber>
    </recommendedName>
    <alternativeName>
        <fullName evidence="4">4-alpha-hydroxy-tetrahydropterin dehydratase</fullName>
    </alternativeName>
    <alternativeName>
        <fullName evidence="4">Pterin carbinolamine dehydratase</fullName>
        <shortName evidence="4">PCD</shortName>
    </alternativeName>
</protein>
<dbReference type="InterPro" id="IPR001533">
    <property type="entry name" value="Pterin_deHydtase"/>
</dbReference>
<evidence type="ECO:0000256" key="3">
    <source>
        <dbReference type="ARBA" id="ARBA00023239"/>
    </source>
</evidence>
<dbReference type="NCBIfam" id="NF002017">
    <property type="entry name" value="PRK00823.1-2"/>
    <property type="match status" value="1"/>
</dbReference>
<dbReference type="HAMAP" id="MF_00434">
    <property type="entry name" value="Pterin_4_alpha"/>
    <property type="match status" value="1"/>
</dbReference>
<sequence length="99" mass="10950">MAELLDDAAITARLKDLPNWTRDGEEIRRRVKAPSFMAGIELVTEVARAAEQADHHPDIDIRWRTLTFALSTHSAGGLTSRDFDLAARIDAIASRHDAA</sequence>
<proteinExistence type="inferred from homology"/>
<dbReference type="PANTHER" id="PTHR12599:SF0">
    <property type="entry name" value="PTERIN-4-ALPHA-CARBINOLAMINE DEHYDRATASE"/>
    <property type="match status" value="1"/>
</dbReference>
<comment type="catalytic activity">
    <reaction evidence="1 4">
        <text>(4aS,6R)-4a-hydroxy-L-erythro-5,6,7,8-tetrahydrobiopterin = (6R)-L-erythro-6,7-dihydrobiopterin + H2O</text>
        <dbReference type="Rhea" id="RHEA:11920"/>
        <dbReference type="ChEBI" id="CHEBI:15377"/>
        <dbReference type="ChEBI" id="CHEBI:15642"/>
        <dbReference type="ChEBI" id="CHEBI:43120"/>
        <dbReference type="EC" id="4.2.1.96"/>
    </reaction>
</comment>
<dbReference type="Proteomes" id="UP001596074">
    <property type="component" value="Unassembled WGS sequence"/>
</dbReference>
<evidence type="ECO:0000256" key="4">
    <source>
        <dbReference type="HAMAP-Rule" id="MF_00434"/>
    </source>
</evidence>
<accession>A0ABW1A790</accession>
<dbReference type="Pfam" id="PF01329">
    <property type="entry name" value="Pterin_4a"/>
    <property type="match status" value="1"/>
</dbReference>
<gene>
    <name evidence="5" type="ORF">ACFPZN_37600</name>
</gene>
<dbReference type="GO" id="GO:0008124">
    <property type="term" value="F:4-alpha-hydroxytetrahydrobiopterin dehydratase activity"/>
    <property type="evidence" value="ECO:0007669"/>
    <property type="project" value="UniProtKB-EC"/>
</dbReference>
<dbReference type="RefSeq" id="WP_378287275.1">
    <property type="nucleotide sequence ID" value="NZ_JBHSON010000068.1"/>
</dbReference>
<reference evidence="6" key="1">
    <citation type="journal article" date="2019" name="Int. J. Syst. Evol. Microbiol.">
        <title>The Global Catalogue of Microorganisms (GCM) 10K type strain sequencing project: providing services to taxonomists for standard genome sequencing and annotation.</title>
        <authorList>
            <consortium name="The Broad Institute Genomics Platform"/>
            <consortium name="The Broad Institute Genome Sequencing Center for Infectious Disease"/>
            <person name="Wu L."/>
            <person name="Ma J."/>
        </authorList>
    </citation>
    <scope>NUCLEOTIDE SEQUENCE [LARGE SCALE GENOMIC DNA]</scope>
    <source>
        <strain evidence="6">KCTC 42087</strain>
    </source>
</reference>
<dbReference type="Gene3D" id="3.30.1360.20">
    <property type="entry name" value="Transcriptional coactivator/pterin dehydratase"/>
    <property type="match status" value="1"/>
</dbReference>
<comment type="caution">
    <text evidence="5">The sequence shown here is derived from an EMBL/GenBank/DDBJ whole genome shotgun (WGS) entry which is preliminary data.</text>
</comment>
<dbReference type="EC" id="4.2.1.96" evidence="4"/>
<dbReference type="InterPro" id="IPR036428">
    <property type="entry name" value="PCD_sf"/>
</dbReference>
<dbReference type="EMBL" id="JBHSON010000068">
    <property type="protein sequence ID" value="MFC5751366.1"/>
    <property type="molecule type" value="Genomic_DNA"/>
</dbReference>